<evidence type="ECO:0000256" key="1">
    <source>
        <dbReference type="SAM" id="MobiDB-lite"/>
    </source>
</evidence>
<organism evidence="2 3">
    <name type="scientific">Thalassiosira oceanica</name>
    <name type="common">Marine diatom</name>
    <dbReference type="NCBI Taxonomy" id="159749"/>
    <lineage>
        <taxon>Eukaryota</taxon>
        <taxon>Sar</taxon>
        <taxon>Stramenopiles</taxon>
        <taxon>Ochrophyta</taxon>
        <taxon>Bacillariophyta</taxon>
        <taxon>Coscinodiscophyceae</taxon>
        <taxon>Thalassiosirophycidae</taxon>
        <taxon>Thalassiosirales</taxon>
        <taxon>Thalassiosiraceae</taxon>
        <taxon>Thalassiosira</taxon>
    </lineage>
</organism>
<evidence type="ECO:0000313" key="2">
    <source>
        <dbReference type="EMBL" id="EJK66781.1"/>
    </source>
</evidence>
<protein>
    <submittedName>
        <fullName evidence="2">Uncharacterized protein</fullName>
    </submittedName>
</protein>
<gene>
    <name evidence="2" type="ORF">THAOC_12261</name>
</gene>
<dbReference type="Proteomes" id="UP000266841">
    <property type="component" value="Unassembled WGS sequence"/>
</dbReference>
<dbReference type="AlphaFoldDB" id="K0T0H5"/>
<dbReference type="EMBL" id="AGNL01014284">
    <property type="protein sequence ID" value="EJK66781.1"/>
    <property type="molecule type" value="Genomic_DNA"/>
</dbReference>
<accession>K0T0H5</accession>
<feature type="region of interest" description="Disordered" evidence="1">
    <location>
        <begin position="279"/>
        <end position="305"/>
    </location>
</feature>
<feature type="compositionally biased region" description="Basic and acidic residues" evidence="1">
    <location>
        <begin position="409"/>
        <end position="420"/>
    </location>
</feature>
<feature type="compositionally biased region" description="Basic and acidic residues" evidence="1">
    <location>
        <begin position="119"/>
        <end position="138"/>
    </location>
</feature>
<feature type="region of interest" description="Disordered" evidence="1">
    <location>
        <begin position="409"/>
        <end position="470"/>
    </location>
</feature>
<feature type="compositionally biased region" description="Polar residues" evidence="1">
    <location>
        <begin position="426"/>
        <end position="445"/>
    </location>
</feature>
<feature type="region of interest" description="Disordered" evidence="1">
    <location>
        <begin position="23"/>
        <end position="147"/>
    </location>
</feature>
<proteinExistence type="predicted"/>
<evidence type="ECO:0000313" key="3">
    <source>
        <dbReference type="Proteomes" id="UP000266841"/>
    </source>
</evidence>
<name>K0T0H5_THAOC</name>
<feature type="compositionally biased region" description="Basic and acidic residues" evidence="1">
    <location>
        <begin position="279"/>
        <end position="295"/>
    </location>
</feature>
<feature type="region of interest" description="Disordered" evidence="1">
    <location>
        <begin position="328"/>
        <end position="350"/>
    </location>
</feature>
<comment type="caution">
    <text evidence="2">The sequence shown here is derived from an EMBL/GenBank/DDBJ whole genome shotgun (WGS) entry which is preliminary data.</text>
</comment>
<keyword evidence="3" id="KW-1185">Reference proteome</keyword>
<sequence>METAAPPATVAALGESPTMSIHSAKAITSGAPANQDVKAGVESSSPEVAAPEGREGSKPSVSGDARGESQEARDEPAADEASAPLAKKDAKSTKSRSSNSRGRAIIKEMSIRARSKSKNRSDSILKKKPEEKVEEKKSASSLRGKLSSSKFLKKSTKKVKTAPVADDELSTPLADVAVVSVPDIEEIEVHTVSLTAAAEVQATADERTPSPMESIANNIQPTPASSITETVSKSFWNLEDAYAAAQLKIQETIAEIPPFEKIDRDLAVMLFDLPPVEAKAEKPSEEKLDGEKPAEEANNNELMNDVTKSAHDTPVERAPSPMESIAKSVHEAAEEVGSAVSGKPAPSDVSVNVSVSPSIAASIAKITLTTLLSTYLHGHKESSSIVSALSAQDVLEEGLAPIEVKAEVPEEENHGHKESAMDEVSSPGQVCRTESQESTADTIPTNYLERDENICRLSKPVGVESEDTTA</sequence>
<reference evidence="2 3" key="1">
    <citation type="journal article" date="2012" name="Genome Biol.">
        <title>Genome and low-iron response of an oceanic diatom adapted to chronic iron limitation.</title>
        <authorList>
            <person name="Lommer M."/>
            <person name="Specht M."/>
            <person name="Roy A.S."/>
            <person name="Kraemer L."/>
            <person name="Andreson R."/>
            <person name="Gutowska M.A."/>
            <person name="Wolf J."/>
            <person name="Bergner S.V."/>
            <person name="Schilhabel M.B."/>
            <person name="Klostermeier U.C."/>
            <person name="Beiko R.G."/>
            <person name="Rosenstiel P."/>
            <person name="Hippler M."/>
            <person name="Laroche J."/>
        </authorList>
    </citation>
    <scope>NUCLEOTIDE SEQUENCE [LARGE SCALE GENOMIC DNA]</scope>
    <source>
        <strain evidence="2 3">CCMP1005</strain>
    </source>
</reference>
<feature type="compositionally biased region" description="Basic and acidic residues" evidence="1">
    <location>
        <begin position="65"/>
        <end position="76"/>
    </location>
</feature>